<evidence type="ECO:0000256" key="4">
    <source>
        <dbReference type="PROSITE-ProRule" id="PRU00335"/>
    </source>
</evidence>
<dbReference type="PROSITE" id="PS50977">
    <property type="entry name" value="HTH_TETR_2"/>
    <property type="match status" value="1"/>
</dbReference>
<name>A8LNA3_DINSH</name>
<evidence type="ECO:0000256" key="3">
    <source>
        <dbReference type="ARBA" id="ARBA00023163"/>
    </source>
</evidence>
<reference evidence="7" key="1">
    <citation type="journal article" date="2010" name="ISME J.">
        <title>The complete genome sequence of the algal symbiont Dinoroseobacter shibae: a hitchhiker's guide to life in the sea.</title>
        <authorList>
            <person name="Wagner-Dobler I."/>
            <person name="Ballhausen B."/>
            <person name="Berger M."/>
            <person name="Brinkhoff T."/>
            <person name="Buchholz I."/>
            <person name="Bunk B."/>
            <person name="Cypionka H."/>
            <person name="Daniel R."/>
            <person name="Drepper T."/>
            <person name="Gerdts G."/>
            <person name="Hahnke S."/>
            <person name="Han C."/>
            <person name="Jahn D."/>
            <person name="Kalhoefer D."/>
            <person name="Kiss H."/>
            <person name="Klenk H.P."/>
            <person name="Kyrpides N."/>
            <person name="Liebl W."/>
            <person name="Liesegang H."/>
            <person name="Meincke L."/>
            <person name="Pati A."/>
            <person name="Petersen J."/>
            <person name="Piekarski T."/>
            <person name="Pommerenke C."/>
            <person name="Pradella S."/>
            <person name="Pukall R."/>
            <person name="Rabus R."/>
            <person name="Stackebrandt E."/>
            <person name="Thole S."/>
            <person name="Thompson L."/>
            <person name="Tielen P."/>
            <person name="Tomasch J."/>
            <person name="von Jan M."/>
            <person name="Wanphrut N."/>
            <person name="Wichels A."/>
            <person name="Zech H."/>
            <person name="Simon M."/>
        </authorList>
    </citation>
    <scope>NUCLEOTIDE SEQUENCE [LARGE SCALE GENOMIC DNA]</scope>
    <source>
        <strain evidence="7">DSM 16493 / NCIMB 14021 / DFL 12</strain>
    </source>
</reference>
<dbReference type="Gene3D" id="1.10.10.60">
    <property type="entry name" value="Homeodomain-like"/>
    <property type="match status" value="1"/>
</dbReference>
<evidence type="ECO:0000256" key="2">
    <source>
        <dbReference type="ARBA" id="ARBA00023125"/>
    </source>
</evidence>
<dbReference type="Proteomes" id="UP000006833">
    <property type="component" value="Chromosome"/>
</dbReference>
<dbReference type="AlphaFoldDB" id="A8LNA3"/>
<dbReference type="eggNOG" id="COG1309">
    <property type="taxonomic scope" value="Bacteria"/>
</dbReference>
<evidence type="ECO:0000313" key="6">
    <source>
        <dbReference type="EMBL" id="ABV93616.1"/>
    </source>
</evidence>
<dbReference type="Pfam" id="PF00440">
    <property type="entry name" value="TetR_N"/>
    <property type="match status" value="1"/>
</dbReference>
<dbReference type="RefSeq" id="WP_012178546.1">
    <property type="nucleotide sequence ID" value="NC_009952.1"/>
</dbReference>
<dbReference type="SUPFAM" id="SSF46689">
    <property type="entry name" value="Homeodomain-like"/>
    <property type="match status" value="1"/>
</dbReference>
<dbReference type="PANTHER" id="PTHR47506:SF1">
    <property type="entry name" value="HTH-TYPE TRANSCRIPTIONAL REGULATOR YJDC"/>
    <property type="match status" value="1"/>
</dbReference>
<feature type="domain" description="HTH tetR-type" evidence="5">
    <location>
        <begin position="12"/>
        <end position="72"/>
    </location>
</feature>
<organism evidence="6 7">
    <name type="scientific">Dinoroseobacter shibae (strain DSM 16493 / NCIMB 14021 / DFL 12)</name>
    <dbReference type="NCBI Taxonomy" id="398580"/>
    <lineage>
        <taxon>Bacteria</taxon>
        <taxon>Pseudomonadati</taxon>
        <taxon>Pseudomonadota</taxon>
        <taxon>Alphaproteobacteria</taxon>
        <taxon>Rhodobacterales</taxon>
        <taxon>Roseobacteraceae</taxon>
        <taxon>Dinoroseobacter</taxon>
    </lineage>
</organism>
<dbReference type="InterPro" id="IPR009057">
    <property type="entry name" value="Homeodomain-like_sf"/>
</dbReference>
<gene>
    <name evidence="6" type="ordered locus">Dshi_1874</name>
</gene>
<evidence type="ECO:0000313" key="7">
    <source>
        <dbReference type="Proteomes" id="UP000006833"/>
    </source>
</evidence>
<dbReference type="KEGG" id="dsh:Dshi_1874"/>
<proteinExistence type="predicted"/>
<dbReference type="InterPro" id="IPR036271">
    <property type="entry name" value="Tet_transcr_reg_TetR-rel_C_sf"/>
</dbReference>
<dbReference type="SUPFAM" id="SSF48498">
    <property type="entry name" value="Tetracyclin repressor-like, C-terminal domain"/>
    <property type="match status" value="1"/>
</dbReference>
<keyword evidence="2 4" id="KW-0238">DNA-binding</keyword>
<evidence type="ECO:0000256" key="1">
    <source>
        <dbReference type="ARBA" id="ARBA00023015"/>
    </source>
</evidence>
<keyword evidence="1" id="KW-0805">Transcription regulation</keyword>
<dbReference type="PANTHER" id="PTHR47506">
    <property type="entry name" value="TRANSCRIPTIONAL REGULATORY PROTEIN"/>
    <property type="match status" value="1"/>
</dbReference>
<dbReference type="Gene3D" id="1.10.357.10">
    <property type="entry name" value="Tetracycline Repressor, domain 2"/>
    <property type="match status" value="1"/>
</dbReference>
<dbReference type="InterPro" id="IPR001647">
    <property type="entry name" value="HTH_TetR"/>
</dbReference>
<dbReference type="EMBL" id="CP000830">
    <property type="protein sequence ID" value="ABV93616.1"/>
    <property type="molecule type" value="Genomic_DNA"/>
</dbReference>
<dbReference type="STRING" id="398580.Dshi_1874"/>
<protein>
    <submittedName>
        <fullName evidence="6">Putative regulatory protein</fullName>
    </submittedName>
</protein>
<sequence>MASPHPPGRPREFDPDEMLDRILGLFWENGYEGTGLSDITRATGLGKASLYAAFGNKHQIYLRALARYEQTVVSPGAAALRAPDTPPRDRIARFLSAPVEAVVQAGDHRGCFLCNAVSDRAALDPETDRMVQRGYGILRRALAATLREADPDTPDPALAARAEMLLSLYAGLRVRARAGDGAAVLAASRDAALALLCP</sequence>
<dbReference type="GO" id="GO:0003677">
    <property type="term" value="F:DNA binding"/>
    <property type="evidence" value="ECO:0007669"/>
    <property type="project" value="UniProtKB-UniRule"/>
</dbReference>
<dbReference type="OrthoDB" id="9779746at2"/>
<feature type="DNA-binding region" description="H-T-H motif" evidence="4">
    <location>
        <begin position="35"/>
        <end position="54"/>
    </location>
</feature>
<keyword evidence="3" id="KW-0804">Transcription</keyword>
<keyword evidence="7" id="KW-1185">Reference proteome</keyword>
<dbReference type="HOGENOM" id="CLU_069356_28_0_5"/>
<accession>A8LNA3</accession>
<evidence type="ECO:0000259" key="5">
    <source>
        <dbReference type="PROSITE" id="PS50977"/>
    </source>
</evidence>